<dbReference type="AlphaFoldDB" id="A0AAW0G8R8"/>
<organism evidence="1 2">
    <name type="scientific">Cerrena zonata</name>
    <dbReference type="NCBI Taxonomy" id="2478898"/>
    <lineage>
        <taxon>Eukaryota</taxon>
        <taxon>Fungi</taxon>
        <taxon>Dikarya</taxon>
        <taxon>Basidiomycota</taxon>
        <taxon>Agaricomycotina</taxon>
        <taxon>Agaricomycetes</taxon>
        <taxon>Polyporales</taxon>
        <taxon>Cerrenaceae</taxon>
        <taxon>Cerrena</taxon>
    </lineage>
</organism>
<sequence length="115" mass="12829">MSTNQRLSDAWTALDRNNTSTVVPLIDLLDELAKTLAREESFRVQVGTSVPPLWPILQEIWALAAIPTPDGDSNIRNLRLSVARFTRNLVAAVPYNQQQALSAQIPSTTCRIRRC</sequence>
<evidence type="ECO:0000313" key="2">
    <source>
        <dbReference type="Proteomes" id="UP001385951"/>
    </source>
</evidence>
<dbReference type="Proteomes" id="UP001385951">
    <property type="component" value="Unassembled WGS sequence"/>
</dbReference>
<reference evidence="1 2" key="1">
    <citation type="submission" date="2022-09" db="EMBL/GenBank/DDBJ databases">
        <authorList>
            <person name="Palmer J.M."/>
        </authorList>
    </citation>
    <scope>NUCLEOTIDE SEQUENCE [LARGE SCALE GENOMIC DNA]</scope>
    <source>
        <strain evidence="1 2">DSM 7382</strain>
    </source>
</reference>
<accession>A0AAW0G8R8</accession>
<keyword evidence="2" id="KW-1185">Reference proteome</keyword>
<protein>
    <submittedName>
        <fullName evidence="1">Uncharacterized protein</fullName>
    </submittedName>
</protein>
<evidence type="ECO:0000313" key="1">
    <source>
        <dbReference type="EMBL" id="KAK7687932.1"/>
    </source>
</evidence>
<dbReference type="EMBL" id="JASBNA010000012">
    <property type="protein sequence ID" value="KAK7687932.1"/>
    <property type="molecule type" value="Genomic_DNA"/>
</dbReference>
<proteinExistence type="predicted"/>
<gene>
    <name evidence="1" type="ORF">QCA50_009151</name>
</gene>
<name>A0AAW0G8R8_9APHY</name>
<comment type="caution">
    <text evidence="1">The sequence shown here is derived from an EMBL/GenBank/DDBJ whole genome shotgun (WGS) entry which is preliminary data.</text>
</comment>